<evidence type="ECO:0000256" key="7">
    <source>
        <dbReference type="ARBA" id="ARBA00023136"/>
    </source>
</evidence>
<evidence type="ECO:0000313" key="10">
    <source>
        <dbReference type="EnsemblMetazoa" id="XP_004927380.1"/>
    </source>
</evidence>
<dbReference type="Gene3D" id="1.20.1250.20">
    <property type="entry name" value="MFS general substrate transporter like domains"/>
    <property type="match status" value="1"/>
</dbReference>
<feature type="transmembrane region" description="Helical" evidence="8">
    <location>
        <begin position="374"/>
        <end position="398"/>
    </location>
</feature>
<name>A0A8R2AR47_BOMMO</name>
<keyword evidence="7 8" id="KW-0472">Membrane</keyword>
<dbReference type="GO" id="GO:0005886">
    <property type="term" value="C:plasma membrane"/>
    <property type="evidence" value="ECO:0007669"/>
    <property type="project" value="UniProtKB-SubCell"/>
</dbReference>
<accession>A0A8R2AR47</accession>
<feature type="transmembrane region" description="Helical" evidence="8">
    <location>
        <begin position="347"/>
        <end position="368"/>
    </location>
</feature>
<comment type="subcellular location">
    <subcellularLocation>
        <location evidence="1">Cell membrane</location>
        <topology evidence="1">Multi-pass membrane protein</topology>
    </subcellularLocation>
</comment>
<dbReference type="PANTHER" id="PTHR48021">
    <property type="match status" value="1"/>
</dbReference>
<evidence type="ECO:0000256" key="6">
    <source>
        <dbReference type="ARBA" id="ARBA00022989"/>
    </source>
</evidence>
<keyword evidence="6 8" id="KW-1133">Transmembrane helix</keyword>
<keyword evidence="3" id="KW-1003">Cell membrane</keyword>
<dbReference type="Proteomes" id="UP000005204">
    <property type="component" value="Unassembled WGS sequence"/>
</dbReference>
<dbReference type="PROSITE" id="PS00217">
    <property type="entry name" value="SUGAR_TRANSPORT_2"/>
    <property type="match status" value="1"/>
</dbReference>
<feature type="transmembrane region" description="Helical" evidence="8">
    <location>
        <begin position="55"/>
        <end position="73"/>
    </location>
</feature>
<feature type="transmembrane region" description="Helical" evidence="8">
    <location>
        <begin position="12"/>
        <end position="35"/>
    </location>
</feature>
<evidence type="ECO:0000256" key="8">
    <source>
        <dbReference type="SAM" id="Phobius"/>
    </source>
</evidence>
<dbReference type="InterPro" id="IPR050549">
    <property type="entry name" value="MFS_Trehalose_Transporter"/>
</dbReference>
<keyword evidence="11" id="KW-1185">Reference proteome</keyword>
<evidence type="ECO:0000256" key="4">
    <source>
        <dbReference type="ARBA" id="ARBA00022597"/>
    </source>
</evidence>
<proteinExistence type="predicted"/>
<keyword evidence="4" id="KW-0762">Sugar transport</keyword>
<evidence type="ECO:0000256" key="1">
    <source>
        <dbReference type="ARBA" id="ARBA00004651"/>
    </source>
</evidence>
<dbReference type="EnsemblMetazoa" id="XM_004927323.4">
    <property type="protein sequence ID" value="XP_004927380.1"/>
    <property type="gene ID" value="LOC101735421"/>
</dbReference>
<dbReference type="FunFam" id="1.20.1250.20:FF:000218">
    <property type="entry name" value="facilitated trehalose transporter Tret1"/>
    <property type="match status" value="1"/>
</dbReference>
<organism evidence="10 11">
    <name type="scientific">Bombyx mori</name>
    <name type="common">Silk moth</name>
    <dbReference type="NCBI Taxonomy" id="7091"/>
    <lineage>
        <taxon>Eukaryota</taxon>
        <taxon>Metazoa</taxon>
        <taxon>Ecdysozoa</taxon>
        <taxon>Arthropoda</taxon>
        <taxon>Hexapoda</taxon>
        <taxon>Insecta</taxon>
        <taxon>Pterygota</taxon>
        <taxon>Neoptera</taxon>
        <taxon>Endopterygota</taxon>
        <taxon>Lepidoptera</taxon>
        <taxon>Glossata</taxon>
        <taxon>Ditrysia</taxon>
        <taxon>Bombycoidea</taxon>
        <taxon>Bombycidae</taxon>
        <taxon>Bombycinae</taxon>
        <taxon>Bombyx</taxon>
    </lineage>
</organism>
<evidence type="ECO:0000256" key="2">
    <source>
        <dbReference type="ARBA" id="ARBA00022448"/>
    </source>
</evidence>
<keyword evidence="2" id="KW-0813">Transport</keyword>
<protein>
    <recommendedName>
        <fullName evidence="9">Major facilitator superfamily (MFS) profile domain-containing protein</fullName>
    </recommendedName>
</protein>
<dbReference type="InterPro" id="IPR020846">
    <property type="entry name" value="MFS_dom"/>
</dbReference>
<feature type="transmembrane region" description="Helical" evidence="8">
    <location>
        <begin position="170"/>
        <end position="189"/>
    </location>
</feature>
<feature type="transmembrane region" description="Helical" evidence="8">
    <location>
        <begin position="410"/>
        <end position="431"/>
    </location>
</feature>
<evidence type="ECO:0000259" key="9">
    <source>
        <dbReference type="PROSITE" id="PS50850"/>
    </source>
</evidence>
<dbReference type="PROSITE" id="PS50850">
    <property type="entry name" value="MFS"/>
    <property type="match status" value="1"/>
</dbReference>
<evidence type="ECO:0000256" key="3">
    <source>
        <dbReference type="ARBA" id="ARBA00022475"/>
    </source>
</evidence>
<keyword evidence="5 8" id="KW-0812">Transmembrane</keyword>
<feature type="transmembrane region" description="Helical" evidence="8">
    <location>
        <begin position="143"/>
        <end position="164"/>
    </location>
</feature>
<evidence type="ECO:0000256" key="5">
    <source>
        <dbReference type="ARBA" id="ARBA00022692"/>
    </source>
</evidence>
<dbReference type="SUPFAM" id="SSF103473">
    <property type="entry name" value="MFS general substrate transporter"/>
    <property type="match status" value="1"/>
</dbReference>
<feature type="transmembrane region" description="Helical" evidence="8">
    <location>
        <begin position="443"/>
        <end position="461"/>
    </location>
</feature>
<evidence type="ECO:0000313" key="11">
    <source>
        <dbReference type="Proteomes" id="UP000005204"/>
    </source>
</evidence>
<dbReference type="AlphaFoldDB" id="A0A8R2AR47"/>
<reference evidence="10" key="2">
    <citation type="submission" date="2022-06" db="UniProtKB">
        <authorList>
            <consortium name="EnsemblMetazoa"/>
        </authorList>
    </citation>
    <scope>IDENTIFICATION</scope>
    <source>
        <strain evidence="10">p50T (Dazao)</strain>
    </source>
</reference>
<feature type="transmembrane region" description="Helical" evidence="8">
    <location>
        <begin position="315"/>
        <end position="335"/>
    </location>
</feature>
<dbReference type="InterPro" id="IPR005829">
    <property type="entry name" value="Sugar_transporter_CS"/>
</dbReference>
<dbReference type="PANTHER" id="PTHR48021:SF86">
    <property type="entry name" value="FACILITATED TREHALOSE TRANSPORTER TRET1-1-LIKE PROTEIN"/>
    <property type="match status" value="1"/>
</dbReference>
<feature type="transmembrane region" description="Helical" evidence="8">
    <location>
        <begin position="281"/>
        <end position="303"/>
    </location>
</feature>
<dbReference type="GO" id="GO:0022857">
    <property type="term" value="F:transmembrane transporter activity"/>
    <property type="evidence" value="ECO:0007669"/>
    <property type="project" value="InterPro"/>
</dbReference>
<dbReference type="InterPro" id="IPR036259">
    <property type="entry name" value="MFS_trans_sf"/>
</dbReference>
<dbReference type="OrthoDB" id="6612291at2759"/>
<feature type="transmembrane region" description="Helical" evidence="8">
    <location>
        <begin position="109"/>
        <end position="131"/>
    </location>
</feature>
<dbReference type="Pfam" id="PF00083">
    <property type="entry name" value="Sugar_tr"/>
    <property type="match status" value="1"/>
</dbReference>
<reference evidence="11" key="1">
    <citation type="journal article" date="2008" name="Insect Biochem. Mol. Biol.">
        <title>The genome of a lepidopteran model insect, the silkworm Bombyx mori.</title>
        <authorList>
            <consortium name="International Silkworm Genome Consortium"/>
        </authorList>
    </citation>
    <scope>NUCLEOTIDE SEQUENCE [LARGE SCALE GENOMIC DNA]</scope>
    <source>
        <strain evidence="11">p50T</strain>
    </source>
</reference>
<feature type="domain" description="Major facilitator superfamily (MFS) profile" evidence="9">
    <location>
        <begin position="14"/>
        <end position="465"/>
    </location>
</feature>
<sequence length="485" mass="53841">MCAMMKGKLIQYACTVVLTIPCFQAAFTFVWPSYAIPALQSDRSPLGYKISEREAGLISSCTMLSPMIVTMFAGTLADVFGRKKISVACGFIILSSWILVLTAKSASQILIARLICGLAFGCNIIVVIMYIGELCQTSTRATATVIITFLFSIGALASYSLGWVCSYETVCYFCITLSVIYIIFMFALVKESPVFLVGKGREKEALHCLAFYRGASVVTEHVLGELSYMRSQHNQNKQNHPIEENVPQYETEKLTEEKTSLPQEETSAWKLLFASTSSRRALISMVSIMVLTVYMGMVSVQVYAAQLFTKMAPNISPDLCSVILALVLVASSCVGTFTMDLFKRRSLMICSTLMSSWCMAVLGSLLRWSWASDWAVTLVVVIYCFSYQVGPNSLPFVLTSETFGPQTRGVASQVVVTSMFLSNFLLLILFGPVEDQIGLDGTFFLFSIIGFVTVIFTYFTMKETKGIPLDEIQKMYEKGFLYREK</sequence>
<dbReference type="InterPro" id="IPR005828">
    <property type="entry name" value="MFS_sugar_transport-like"/>
</dbReference>
<dbReference type="PROSITE" id="PS00216">
    <property type="entry name" value="SUGAR_TRANSPORT_1"/>
    <property type="match status" value="1"/>
</dbReference>